<dbReference type="InterPro" id="IPR036291">
    <property type="entry name" value="NAD(P)-bd_dom_sf"/>
</dbReference>
<dbReference type="EC" id="1.1.1.169" evidence="4 11"/>
<organism evidence="14 15">
    <name type="scientific">Halobacillus aidingensis</name>
    <dbReference type="NCBI Taxonomy" id="240303"/>
    <lineage>
        <taxon>Bacteria</taxon>
        <taxon>Bacillati</taxon>
        <taxon>Bacillota</taxon>
        <taxon>Bacilli</taxon>
        <taxon>Bacillales</taxon>
        <taxon>Bacillaceae</taxon>
        <taxon>Halobacillus</taxon>
    </lineage>
</organism>
<dbReference type="Pfam" id="PF02558">
    <property type="entry name" value="ApbA"/>
    <property type="match status" value="1"/>
</dbReference>
<dbReference type="UniPathway" id="UPA00028">
    <property type="reaction ID" value="UER00004"/>
</dbReference>
<evidence type="ECO:0000256" key="10">
    <source>
        <dbReference type="ARBA" id="ARBA00048793"/>
    </source>
</evidence>
<dbReference type="InterPro" id="IPR003710">
    <property type="entry name" value="ApbA"/>
</dbReference>
<evidence type="ECO:0000256" key="11">
    <source>
        <dbReference type="RuleBase" id="RU362068"/>
    </source>
</evidence>
<dbReference type="Gene3D" id="1.10.1040.10">
    <property type="entry name" value="N-(1-d-carboxylethyl)-l-norvaline Dehydrogenase, domain 2"/>
    <property type="match status" value="1"/>
</dbReference>
<evidence type="ECO:0000313" key="14">
    <source>
        <dbReference type="EMBL" id="SDP07079.1"/>
    </source>
</evidence>
<evidence type="ECO:0000313" key="15">
    <source>
        <dbReference type="Proteomes" id="UP000198860"/>
    </source>
</evidence>
<dbReference type="PANTHER" id="PTHR43765">
    <property type="entry name" value="2-DEHYDROPANTOATE 2-REDUCTASE-RELATED"/>
    <property type="match status" value="1"/>
</dbReference>
<comment type="catalytic activity">
    <reaction evidence="10 11">
        <text>(R)-pantoate + NADP(+) = 2-dehydropantoate + NADPH + H(+)</text>
        <dbReference type="Rhea" id="RHEA:16233"/>
        <dbReference type="ChEBI" id="CHEBI:11561"/>
        <dbReference type="ChEBI" id="CHEBI:15378"/>
        <dbReference type="ChEBI" id="CHEBI:15980"/>
        <dbReference type="ChEBI" id="CHEBI:57783"/>
        <dbReference type="ChEBI" id="CHEBI:58349"/>
        <dbReference type="EC" id="1.1.1.169"/>
    </reaction>
</comment>
<evidence type="ECO:0000256" key="9">
    <source>
        <dbReference type="ARBA" id="ARBA00032024"/>
    </source>
</evidence>
<dbReference type="InterPro" id="IPR013752">
    <property type="entry name" value="KPA_reductase"/>
</dbReference>
<dbReference type="InterPro" id="IPR008927">
    <property type="entry name" value="6-PGluconate_DH-like_C_sf"/>
</dbReference>
<reference evidence="15" key="1">
    <citation type="submission" date="2016-10" db="EMBL/GenBank/DDBJ databases">
        <authorList>
            <person name="Varghese N."/>
            <person name="Submissions S."/>
        </authorList>
    </citation>
    <scope>NUCLEOTIDE SEQUENCE [LARGE SCALE GENOMIC DNA]</scope>
    <source>
        <strain evidence="15">CGMCC 1.3703</strain>
    </source>
</reference>
<dbReference type="InterPro" id="IPR013328">
    <property type="entry name" value="6PGD_dom2"/>
</dbReference>
<dbReference type="EMBL" id="FNIZ01000011">
    <property type="protein sequence ID" value="SDP07079.1"/>
    <property type="molecule type" value="Genomic_DNA"/>
</dbReference>
<dbReference type="NCBIfam" id="TIGR00745">
    <property type="entry name" value="apbA_panE"/>
    <property type="match status" value="1"/>
</dbReference>
<dbReference type="SUPFAM" id="SSF48179">
    <property type="entry name" value="6-phosphogluconate dehydrogenase C-terminal domain-like"/>
    <property type="match status" value="1"/>
</dbReference>
<name>A0A1H0PR93_HALAD</name>
<comment type="function">
    <text evidence="1 11">Catalyzes the NADPH-dependent reduction of ketopantoate into pantoic acid.</text>
</comment>
<evidence type="ECO:0000256" key="2">
    <source>
        <dbReference type="ARBA" id="ARBA00004994"/>
    </source>
</evidence>
<comment type="pathway">
    <text evidence="2 11">Cofactor biosynthesis; (R)-pantothenate biosynthesis; (R)-pantoate from 3-methyl-2-oxobutanoate: step 2/2.</text>
</comment>
<dbReference type="Proteomes" id="UP000198860">
    <property type="component" value="Unassembled WGS sequence"/>
</dbReference>
<protein>
    <recommendedName>
        <fullName evidence="5 11">2-dehydropantoate 2-reductase</fullName>
        <ecNumber evidence="4 11">1.1.1.169</ecNumber>
    </recommendedName>
    <alternativeName>
        <fullName evidence="9 11">Ketopantoate reductase</fullName>
    </alternativeName>
</protein>
<gene>
    <name evidence="14" type="ORF">SAMN05421677_11189</name>
</gene>
<evidence type="ECO:0000256" key="5">
    <source>
        <dbReference type="ARBA" id="ARBA00019465"/>
    </source>
</evidence>
<evidence type="ECO:0000256" key="1">
    <source>
        <dbReference type="ARBA" id="ARBA00002919"/>
    </source>
</evidence>
<evidence type="ECO:0000256" key="3">
    <source>
        <dbReference type="ARBA" id="ARBA00007870"/>
    </source>
</evidence>
<dbReference type="InterPro" id="IPR013332">
    <property type="entry name" value="KPR_N"/>
</dbReference>
<accession>A0A1H0PR93</accession>
<dbReference type="GO" id="GO:0050661">
    <property type="term" value="F:NADP binding"/>
    <property type="evidence" value="ECO:0007669"/>
    <property type="project" value="TreeGrafter"/>
</dbReference>
<evidence type="ECO:0000259" key="13">
    <source>
        <dbReference type="Pfam" id="PF08546"/>
    </source>
</evidence>
<dbReference type="STRING" id="240303.SAMN05421677_11189"/>
<proteinExistence type="inferred from homology"/>
<sequence length="293" mass="32906">MRIGIIGAGSIGLLAGAYLGKHHEVHMFVKHEQQRKTLEAEGIICEQFTEPVPVYAHLVTQMSEGYDLWVVTIKQHAMDGFLEQDLPGDAPYLFLQNGMGHLEKLSQSGLKSCVGVIEHGALAKGPNEVDHRGMGNIQIAVYKRMDPTHGQALSKELHTAHFPVFFKEQYEPMLKSKLIINTVINPLTALFSQQNRSILTNPSINELARLLCEEACSVLGLSFSEEWKRVKEIAETTGKNHSSMLKDITENRLTEVDSISGYILDYGKKPLPYHHFVVHAIHALEYERGVRKR</sequence>
<dbReference type="Pfam" id="PF08546">
    <property type="entry name" value="ApbA_C"/>
    <property type="match status" value="1"/>
</dbReference>
<keyword evidence="15" id="KW-1185">Reference proteome</keyword>
<keyword evidence="7 11" id="KW-0521">NADP</keyword>
<evidence type="ECO:0000256" key="7">
    <source>
        <dbReference type="ARBA" id="ARBA00022857"/>
    </source>
</evidence>
<evidence type="ECO:0000259" key="12">
    <source>
        <dbReference type="Pfam" id="PF02558"/>
    </source>
</evidence>
<keyword evidence="8 11" id="KW-0560">Oxidoreductase</keyword>
<dbReference type="GO" id="GO:0005737">
    <property type="term" value="C:cytoplasm"/>
    <property type="evidence" value="ECO:0007669"/>
    <property type="project" value="TreeGrafter"/>
</dbReference>
<dbReference type="GO" id="GO:0015940">
    <property type="term" value="P:pantothenate biosynthetic process"/>
    <property type="evidence" value="ECO:0007669"/>
    <property type="project" value="UniProtKB-UniPathway"/>
</dbReference>
<dbReference type="Gene3D" id="3.40.50.720">
    <property type="entry name" value="NAD(P)-binding Rossmann-like Domain"/>
    <property type="match status" value="1"/>
</dbReference>
<feature type="domain" description="Ketopantoate reductase C-terminal" evidence="13">
    <location>
        <begin position="176"/>
        <end position="285"/>
    </location>
</feature>
<comment type="similarity">
    <text evidence="3 11">Belongs to the ketopantoate reductase family.</text>
</comment>
<dbReference type="OrthoDB" id="9800163at2"/>
<dbReference type="RefSeq" id="WP_089652801.1">
    <property type="nucleotide sequence ID" value="NZ_FNIZ01000011.1"/>
</dbReference>
<dbReference type="GO" id="GO:0008677">
    <property type="term" value="F:2-dehydropantoate 2-reductase activity"/>
    <property type="evidence" value="ECO:0007669"/>
    <property type="project" value="UniProtKB-EC"/>
</dbReference>
<dbReference type="SUPFAM" id="SSF51735">
    <property type="entry name" value="NAD(P)-binding Rossmann-fold domains"/>
    <property type="match status" value="1"/>
</dbReference>
<evidence type="ECO:0000256" key="8">
    <source>
        <dbReference type="ARBA" id="ARBA00023002"/>
    </source>
</evidence>
<dbReference type="PANTHER" id="PTHR43765:SF2">
    <property type="entry name" value="2-DEHYDROPANTOATE 2-REDUCTASE"/>
    <property type="match status" value="1"/>
</dbReference>
<feature type="domain" description="Ketopantoate reductase N-terminal" evidence="12">
    <location>
        <begin position="3"/>
        <end position="142"/>
    </location>
</feature>
<dbReference type="InterPro" id="IPR050838">
    <property type="entry name" value="Ketopantoate_reductase"/>
</dbReference>
<dbReference type="AlphaFoldDB" id="A0A1H0PR93"/>
<keyword evidence="6 11" id="KW-0566">Pantothenate biosynthesis</keyword>
<evidence type="ECO:0000256" key="4">
    <source>
        <dbReference type="ARBA" id="ARBA00013014"/>
    </source>
</evidence>
<evidence type="ECO:0000256" key="6">
    <source>
        <dbReference type="ARBA" id="ARBA00022655"/>
    </source>
</evidence>